<reference evidence="4 5" key="1">
    <citation type="journal article" date="2023" name="IMA Fungus">
        <title>Comparative genomic study of the Penicillium genus elucidates a diverse pangenome and 15 lateral gene transfer events.</title>
        <authorList>
            <person name="Petersen C."/>
            <person name="Sorensen T."/>
            <person name="Nielsen M.R."/>
            <person name="Sondergaard T.E."/>
            <person name="Sorensen J.L."/>
            <person name="Fitzpatrick D.A."/>
            <person name="Frisvad J.C."/>
            <person name="Nielsen K.L."/>
        </authorList>
    </citation>
    <scope>NUCLEOTIDE SEQUENCE [LARGE SCALE GENOMIC DNA]</scope>
    <source>
        <strain evidence="4 5">IBT 35679</strain>
    </source>
</reference>
<dbReference type="Gene3D" id="3.40.640.10">
    <property type="entry name" value="Type I PLP-dependent aspartate aminotransferase-like (Major domain)"/>
    <property type="match status" value="1"/>
</dbReference>
<dbReference type="InterPro" id="IPR015421">
    <property type="entry name" value="PyrdxlP-dep_Trfase_major"/>
</dbReference>
<proteinExistence type="inferred from homology"/>
<gene>
    <name evidence="4" type="ORF">N7494_005245</name>
</gene>
<dbReference type="AlphaFoldDB" id="A0AAD6CXL4"/>
<dbReference type="Gene3D" id="3.90.1150.10">
    <property type="entry name" value="Aspartate Aminotransferase, domain 1"/>
    <property type="match status" value="1"/>
</dbReference>
<comment type="similarity">
    <text evidence="1">Belongs to the class-I pyridoxal-phosphate-dependent aminotransferase family.</text>
</comment>
<dbReference type="InterPro" id="IPR050478">
    <property type="entry name" value="Ethylene_sulfur-biosynth"/>
</dbReference>
<dbReference type="Proteomes" id="UP001220324">
    <property type="component" value="Unassembled WGS sequence"/>
</dbReference>
<dbReference type="Pfam" id="PF00155">
    <property type="entry name" value="Aminotran_1_2"/>
    <property type="match status" value="1"/>
</dbReference>
<dbReference type="CDD" id="cd00609">
    <property type="entry name" value="AAT_like"/>
    <property type="match status" value="1"/>
</dbReference>
<dbReference type="PANTHER" id="PTHR43795:SF63">
    <property type="entry name" value="PUTATIVE (AFU_ORTHOLOGUE AFUA_4G00630)-RELATED"/>
    <property type="match status" value="1"/>
</dbReference>
<evidence type="ECO:0000256" key="2">
    <source>
        <dbReference type="ARBA" id="ARBA00022898"/>
    </source>
</evidence>
<comment type="caution">
    <text evidence="4">The sequence shown here is derived from an EMBL/GenBank/DDBJ whole genome shotgun (WGS) entry which is preliminary data.</text>
</comment>
<dbReference type="InterPro" id="IPR015424">
    <property type="entry name" value="PyrdxlP-dep_Trfase"/>
</dbReference>
<evidence type="ECO:0000313" key="4">
    <source>
        <dbReference type="EMBL" id="KAJ5543966.1"/>
    </source>
</evidence>
<dbReference type="PROSITE" id="PS00105">
    <property type="entry name" value="AA_TRANSFER_CLASS_1"/>
    <property type="match status" value="1"/>
</dbReference>
<dbReference type="PRINTS" id="PR00753">
    <property type="entry name" value="ACCSYNTHASE"/>
</dbReference>
<protein>
    <recommendedName>
        <fullName evidence="3">Aminotransferase class I/classII large domain-containing protein</fullName>
    </recommendedName>
</protein>
<organism evidence="4 5">
    <name type="scientific">Penicillium frequentans</name>
    <dbReference type="NCBI Taxonomy" id="3151616"/>
    <lineage>
        <taxon>Eukaryota</taxon>
        <taxon>Fungi</taxon>
        <taxon>Dikarya</taxon>
        <taxon>Ascomycota</taxon>
        <taxon>Pezizomycotina</taxon>
        <taxon>Eurotiomycetes</taxon>
        <taxon>Eurotiomycetidae</taxon>
        <taxon>Eurotiales</taxon>
        <taxon>Aspergillaceae</taxon>
        <taxon>Penicillium</taxon>
    </lineage>
</organism>
<dbReference type="PANTHER" id="PTHR43795">
    <property type="entry name" value="BIFUNCTIONAL ASPARTATE AMINOTRANSFERASE AND GLUTAMATE/ASPARTATE-PREPHENATE AMINOTRANSFERASE-RELATED"/>
    <property type="match status" value="1"/>
</dbReference>
<keyword evidence="2" id="KW-0663">Pyridoxal phosphate</keyword>
<dbReference type="GO" id="GO:0008483">
    <property type="term" value="F:transaminase activity"/>
    <property type="evidence" value="ECO:0007669"/>
    <property type="project" value="TreeGrafter"/>
</dbReference>
<dbReference type="InterPro" id="IPR004839">
    <property type="entry name" value="Aminotransferase_I/II_large"/>
</dbReference>
<evidence type="ECO:0000256" key="1">
    <source>
        <dbReference type="ARBA" id="ARBA00007441"/>
    </source>
</evidence>
<accession>A0AAD6CXL4</accession>
<dbReference type="SUPFAM" id="SSF53383">
    <property type="entry name" value="PLP-dependent transferases"/>
    <property type="match status" value="1"/>
</dbReference>
<dbReference type="InterPro" id="IPR004838">
    <property type="entry name" value="NHTrfase_class1_PyrdxlP-BS"/>
</dbReference>
<sequence length="439" mass="49412">MVQSENFGEVVSRRAQDASEAASKNRMWDVMSNLWCPSTNPDGYVNVGVAENVLMHDQLLNFINTKLSLPAKYLTYNDGGSGSFRLKRAISHFLNRHLHPAIPLDPSHLIVSNGVSSAIEHVSWAFADPGEGILLGKPFYGTFIPDMSLRPRTTVVSVNFGDCDPFSIEAVAKYEQALLDFQQTKGRKVKALMLCHPHNPLGRCYPRDVIIKLMHLCQKYKLHLISDEIYALSVWENTVDQHPPPVKFESALSIDLAGIIDSRLVHVLWGMSKDFGANGLRLGVIISQANDDLHQALKGISLYSYASGVSDHLTSLLLEDFEFTNQYIRQNRKKLSGSHAYAVKYIRSHDIEYAQGCNAAFFLWVNLGKKYRQLHPDENNDEDVGDKIMQLLLQKKVFLASGALFGSERAGWFRIVFSQPREYLIEALRRMTDALALED</sequence>
<feature type="domain" description="Aminotransferase class I/classII large" evidence="3">
    <location>
        <begin position="85"/>
        <end position="429"/>
    </location>
</feature>
<dbReference type="GO" id="GO:0030170">
    <property type="term" value="F:pyridoxal phosphate binding"/>
    <property type="evidence" value="ECO:0007669"/>
    <property type="project" value="InterPro"/>
</dbReference>
<name>A0AAD6CXL4_9EURO</name>
<evidence type="ECO:0000259" key="3">
    <source>
        <dbReference type="Pfam" id="PF00155"/>
    </source>
</evidence>
<keyword evidence="5" id="KW-1185">Reference proteome</keyword>
<evidence type="ECO:0000313" key="5">
    <source>
        <dbReference type="Proteomes" id="UP001220324"/>
    </source>
</evidence>
<dbReference type="InterPro" id="IPR015422">
    <property type="entry name" value="PyrdxlP-dep_Trfase_small"/>
</dbReference>
<dbReference type="EMBL" id="JAQIZZ010000004">
    <property type="protein sequence ID" value="KAJ5543966.1"/>
    <property type="molecule type" value="Genomic_DNA"/>
</dbReference>
<dbReference type="GO" id="GO:0006520">
    <property type="term" value="P:amino acid metabolic process"/>
    <property type="evidence" value="ECO:0007669"/>
    <property type="project" value="TreeGrafter"/>
</dbReference>